<dbReference type="AlphaFoldDB" id="A0A8H4JEP6"/>
<keyword evidence="1" id="KW-0472">Membrane</keyword>
<dbReference type="Proteomes" id="UP000536711">
    <property type="component" value="Unassembled WGS sequence"/>
</dbReference>
<keyword evidence="1" id="KW-1133">Transmembrane helix</keyword>
<evidence type="ECO:0000256" key="1">
    <source>
        <dbReference type="SAM" id="Phobius"/>
    </source>
</evidence>
<dbReference type="OrthoDB" id="5082090at2759"/>
<organism evidence="2 3">
    <name type="scientific">Fusarium acutatum</name>
    <dbReference type="NCBI Taxonomy" id="78861"/>
    <lineage>
        <taxon>Eukaryota</taxon>
        <taxon>Fungi</taxon>
        <taxon>Dikarya</taxon>
        <taxon>Ascomycota</taxon>
        <taxon>Pezizomycotina</taxon>
        <taxon>Sordariomycetes</taxon>
        <taxon>Hypocreomycetidae</taxon>
        <taxon>Hypocreales</taxon>
        <taxon>Nectriaceae</taxon>
        <taxon>Fusarium</taxon>
        <taxon>Fusarium fujikuroi species complex</taxon>
    </lineage>
</organism>
<evidence type="ECO:0000313" key="2">
    <source>
        <dbReference type="EMBL" id="KAF4421775.1"/>
    </source>
</evidence>
<name>A0A8H4JEP6_9HYPO</name>
<feature type="transmembrane region" description="Helical" evidence="1">
    <location>
        <begin position="53"/>
        <end position="70"/>
    </location>
</feature>
<keyword evidence="3" id="KW-1185">Reference proteome</keyword>
<accession>A0A8H4JEP6</accession>
<reference evidence="2 3" key="1">
    <citation type="submission" date="2020-01" db="EMBL/GenBank/DDBJ databases">
        <title>Identification and distribution of gene clusters putatively required for synthesis of sphingolipid metabolism inhibitors in phylogenetically diverse species of the filamentous fungus Fusarium.</title>
        <authorList>
            <person name="Kim H.-S."/>
            <person name="Busman M."/>
            <person name="Brown D.W."/>
            <person name="Divon H."/>
            <person name="Uhlig S."/>
            <person name="Proctor R.H."/>
        </authorList>
    </citation>
    <scope>NUCLEOTIDE SEQUENCE [LARGE SCALE GENOMIC DNA]</scope>
    <source>
        <strain evidence="2 3">NRRL 13308</strain>
    </source>
</reference>
<gene>
    <name evidence="2" type="ORF">FACUT_10862</name>
</gene>
<protein>
    <submittedName>
        <fullName evidence="2">Uncharacterized protein</fullName>
    </submittedName>
</protein>
<evidence type="ECO:0000313" key="3">
    <source>
        <dbReference type="Proteomes" id="UP000536711"/>
    </source>
</evidence>
<proteinExistence type="predicted"/>
<sequence length="228" mass="26557">MYLSDQSIASLTPSYENLHSALERSSARPTKPGINEELITNNESPRRQLINRFWKVVFILIVLVFIFAPARAASPAKLEEDIMLQMDHRMNNLAVPCPKDLPLNIQDIFPPNQQTVATLAEFEKLPQEYLRQGHALYCSLMNPDFTWPSDFRHIYALPEDIVRHLLIETNTSMFDEPIVAPIFERTRRIVLVEKERRRRLARIIERKIEELYIQKSLGSMNKEAKKSK</sequence>
<dbReference type="EMBL" id="JAADJF010000349">
    <property type="protein sequence ID" value="KAF4421775.1"/>
    <property type="molecule type" value="Genomic_DNA"/>
</dbReference>
<keyword evidence="1" id="KW-0812">Transmembrane</keyword>
<comment type="caution">
    <text evidence="2">The sequence shown here is derived from an EMBL/GenBank/DDBJ whole genome shotgun (WGS) entry which is preliminary data.</text>
</comment>